<name>A0A1X6PIP0_PORUM</name>
<keyword evidence="5" id="KW-1185">Reference proteome</keyword>
<dbReference type="OrthoDB" id="10250769at2759"/>
<dbReference type="GO" id="GO:0006364">
    <property type="term" value="P:rRNA processing"/>
    <property type="evidence" value="ECO:0007669"/>
    <property type="project" value="TreeGrafter"/>
</dbReference>
<feature type="compositionally biased region" description="Pro residues" evidence="2">
    <location>
        <begin position="302"/>
        <end position="311"/>
    </location>
</feature>
<feature type="repeat" description="WD" evidence="1">
    <location>
        <begin position="520"/>
        <end position="555"/>
    </location>
</feature>
<dbReference type="AlphaFoldDB" id="A0A1X6PIP0"/>
<feature type="compositionally biased region" description="Gly residues" evidence="2">
    <location>
        <begin position="490"/>
        <end position="499"/>
    </location>
</feature>
<dbReference type="GO" id="GO:0034388">
    <property type="term" value="C:Pwp2p-containing subcomplex of 90S preribosome"/>
    <property type="evidence" value="ECO:0007669"/>
    <property type="project" value="TreeGrafter"/>
</dbReference>
<feature type="compositionally biased region" description="Gly residues" evidence="2">
    <location>
        <begin position="506"/>
        <end position="518"/>
    </location>
</feature>
<feature type="compositionally biased region" description="Low complexity" evidence="2">
    <location>
        <begin position="162"/>
        <end position="177"/>
    </location>
</feature>
<dbReference type="InterPro" id="IPR036322">
    <property type="entry name" value="WD40_repeat_dom_sf"/>
</dbReference>
<feature type="compositionally biased region" description="Low complexity" evidence="2">
    <location>
        <begin position="199"/>
        <end position="231"/>
    </location>
</feature>
<protein>
    <recommendedName>
        <fullName evidence="3">WDR36/Utp21 N-terminal domain-containing protein</fullName>
    </recommendedName>
</protein>
<feature type="compositionally biased region" description="Low complexity" evidence="2">
    <location>
        <begin position="238"/>
        <end position="247"/>
    </location>
</feature>
<dbReference type="InterPro" id="IPR001680">
    <property type="entry name" value="WD40_rpt"/>
</dbReference>
<dbReference type="InterPro" id="IPR059157">
    <property type="entry name" value="WDR36-Utp21_N"/>
</dbReference>
<dbReference type="PROSITE" id="PS50082">
    <property type="entry name" value="WD_REPEATS_2"/>
    <property type="match status" value="1"/>
</dbReference>
<feature type="compositionally biased region" description="Basic and acidic residues" evidence="2">
    <location>
        <begin position="1"/>
        <end position="19"/>
    </location>
</feature>
<feature type="region of interest" description="Disordered" evidence="2">
    <location>
        <begin position="146"/>
        <end position="313"/>
    </location>
</feature>
<feature type="domain" description="WDR36/Utp21 N-terminal" evidence="3">
    <location>
        <begin position="313"/>
        <end position="592"/>
    </location>
</feature>
<dbReference type="EMBL" id="KV918769">
    <property type="protein sequence ID" value="OSX80685.1"/>
    <property type="molecule type" value="Genomic_DNA"/>
</dbReference>
<dbReference type="InterPro" id="IPR015943">
    <property type="entry name" value="WD40/YVTN_repeat-like_dom_sf"/>
</dbReference>
<feature type="region of interest" description="Disordered" evidence="2">
    <location>
        <begin position="1"/>
        <end position="69"/>
    </location>
</feature>
<sequence length="672" mass="66784">MTGAGDRRRRDKQRPRPEDVVQQLPPDGQQQQQPFGGARADNGDGGRDNGGPTGASRRPAPPPTVLGCRRGASPTYLGHAFRRFDKYVSGGDGIGRADCGTWIKGPAVGAPPSVGVAPAKALGARPPLPPCLLPCAPTRPAAAPVLPLLPSPNTGGTRATDSASSSFSSQRPAHGAPAPLPSPPLPRPGPPPPPPPGARPWASPASTRRTAPSASSPTVASLPSISRALLPLSPPPSTAGAPSTCTTWSGWPSRAPPPTSPPSGGRRPRPRRPHHPLRGATVATRPTRRRPRGRAARRRRGPPPPPPPPPVRATLLAAAGDLTYVATGARIGLLRRLRPAGLWARHTAPVTALLPLGGALLASAAAAEGRLLLWASPAGTVVSDVRLPAGWAPTALAHPPTYLNKLLVGGGDGRLGLVNVRTGRLVHAFTCLAPVAGVAGARITALAPAAVLDVVAVGTSTGVVALVNVRTDAVITVFRHGCRFPAAAGSGGDGGGGVGTATASADGGGGGGGDGGGPPITALSFRTDGMDTLLSASADGSLAVWHLPTHSLAAVLRGVHPGGVAVAVALPGEATAVTVGAADNAVKVHVADDAPPPPSAVVPAAAAAAAVGSAAATAAAAAVPRLLRSRAGAAAPPVWVRFLGEEDGRTLLVGGGTAPSASCRSCATRPTG</sequence>
<gene>
    <name evidence="4" type="ORF">BU14_0033s0028</name>
</gene>
<feature type="compositionally biased region" description="Pro residues" evidence="2">
    <location>
        <begin position="178"/>
        <end position="198"/>
    </location>
</feature>
<evidence type="ECO:0000313" key="5">
    <source>
        <dbReference type="Proteomes" id="UP000218209"/>
    </source>
</evidence>
<reference evidence="4 5" key="1">
    <citation type="submission" date="2017-03" db="EMBL/GenBank/DDBJ databases">
        <title>WGS assembly of Porphyra umbilicalis.</title>
        <authorList>
            <person name="Brawley S.H."/>
            <person name="Blouin N.A."/>
            <person name="Ficko-Blean E."/>
            <person name="Wheeler G.L."/>
            <person name="Lohr M."/>
            <person name="Goodson H.V."/>
            <person name="Jenkins J.W."/>
            <person name="Blaby-Haas C.E."/>
            <person name="Helliwell K.E."/>
            <person name="Chan C."/>
            <person name="Marriage T."/>
            <person name="Bhattacharya D."/>
            <person name="Klein A.S."/>
            <person name="Badis Y."/>
            <person name="Brodie J."/>
            <person name="Cao Y."/>
            <person name="Collen J."/>
            <person name="Dittami S.M."/>
            <person name="Gachon C.M."/>
            <person name="Green B.R."/>
            <person name="Karpowicz S."/>
            <person name="Kim J.W."/>
            <person name="Kudahl U."/>
            <person name="Lin S."/>
            <person name="Michel G."/>
            <person name="Mittag M."/>
            <person name="Olson B.J."/>
            <person name="Pangilinan J."/>
            <person name="Peng Y."/>
            <person name="Qiu H."/>
            <person name="Shu S."/>
            <person name="Singer J.T."/>
            <person name="Smith A.G."/>
            <person name="Sprecher B.N."/>
            <person name="Wagner V."/>
            <person name="Wang W."/>
            <person name="Wang Z.-Y."/>
            <person name="Yan J."/>
            <person name="Yarish C."/>
            <person name="Zoeuner-Riek S."/>
            <person name="Zhuang Y."/>
            <person name="Zou Y."/>
            <person name="Lindquist E.A."/>
            <person name="Grimwood J."/>
            <person name="Barry K."/>
            <person name="Rokhsar D.S."/>
            <person name="Schmutz J."/>
            <person name="Stiller J.W."/>
            <person name="Grossman A.R."/>
            <person name="Prochnik S.E."/>
        </authorList>
    </citation>
    <scope>NUCLEOTIDE SEQUENCE [LARGE SCALE GENOMIC DNA]</scope>
    <source>
        <strain evidence="4">4086291</strain>
    </source>
</reference>
<dbReference type="Pfam" id="PF25171">
    <property type="entry name" value="Beta-prop_WDR36-Utp21_1st"/>
    <property type="match status" value="1"/>
</dbReference>
<accession>A0A1X6PIP0</accession>
<dbReference type="PANTHER" id="PTHR22840:SF12">
    <property type="entry name" value="WD REPEAT-CONTAINING PROTEIN 36"/>
    <property type="match status" value="1"/>
</dbReference>
<keyword evidence="1" id="KW-0853">WD repeat</keyword>
<organism evidence="4 5">
    <name type="scientific">Porphyra umbilicalis</name>
    <name type="common">Purple laver</name>
    <name type="synonym">Red alga</name>
    <dbReference type="NCBI Taxonomy" id="2786"/>
    <lineage>
        <taxon>Eukaryota</taxon>
        <taxon>Rhodophyta</taxon>
        <taxon>Bangiophyceae</taxon>
        <taxon>Bangiales</taxon>
        <taxon>Bangiaceae</taxon>
        <taxon>Porphyra</taxon>
    </lineage>
</organism>
<dbReference type="PANTHER" id="PTHR22840">
    <property type="entry name" value="WD REPEAT-CONTAINING PROTEIN 36"/>
    <property type="match status" value="1"/>
</dbReference>
<evidence type="ECO:0000259" key="3">
    <source>
        <dbReference type="Pfam" id="PF25171"/>
    </source>
</evidence>
<dbReference type="GO" id="GO:0032040">
    <property type="term" value="C:small-subunit processome"/>
    <property type="evidence" value="ECO:0007669"/>
    <property type="project" value="TreeGrafter"/>
</dbReference>
<dbReference type="Proteomes" id="UP000218209">
    <property type="component" value="Unassembled WGS sequence"/>
</dbReference>
<feature type="compositionally biased region" description="Basic residues" evidence="2">
    <location>
        <begin position="266"/>
        <end position="277"/>
    </location>
</feature>
<feature type="compositionally biased region" description="Low complexity" evidence="2">
    <location>
        <begin position="22"/>
        <end position="40"/>
    </location>
</feature>
<evidence type="ECO:0000256" key="2">
    <source>
        <dbReference type="SAM" id="MobiDB-lite"/>
    </source>
</evidence>
<evidence type="ECO:0000313" key="4">
    <source>
        <dbReference type="EMBL" id="OSX80685.1"/>
    </source>
</evidence>
<dbReference type="SUPFAM" id="SSF50978">
    <property type="entry name" value="WD40 repeat-like"/>
    <property type="match status" value="1"/>
</dbReference>
<feature type="compositionally biased region" description="Basic residues" evidence="2">
    <location>
        <begin position="286"/>
        <end position="301"/>
    </location>
</feature>
<proteinExistence type="predicted"/>
<evidence type="ECO:0000256" key="1">
    <source>
        <dbReference type="PROSITE-ProRule" id="PRU00221"/>
    </source>
</evidence>
<feature type="region of interest" description="Disordered" evidence="2">
    <location>
        <begin position="490"/>
        <end position="521"/>
    </location>
</feature>
<dbReference type="Gene3D" id="2.130.10.10">
    <property type="entry name" value="YVTN repeat-like/Quinoprotein amine dehydrogenase"/>
    <property type="match status" value="3"/>
</dbReference>